<dbReference type="PANTHER" id="PTHR30007:SF0">
    <property type="entry name" value="TRANSPOSASE"/>
    <property type="match status" value="1"/>
</dbReference>
<sequence length="243" mass="25511">MAHAGVAERVHAAALRAFDLVIGLDLNDVSVDGCITKAPCGGDAAGPSPVDRAKGGLKRSTATEGGGIPLGIVSAPANRHDPPLLGPTLDAALTQVKAMPDGVIAHLDAAYDNAPSRAVLEEPGFTGEISRKGVPAPIQVGKRWVVERTNSWMNGYGRVRRCTDRDGQIVDFYLYPALCLPPVVRACGLGAGPGGAQDSGPSPHARRAVPNQLAEPGPHRRKTLRPRRAMRTRCAACRLLCTK</sequence>
<name>A0A7W7RUG9_9ACTN</name>
<evidence type="ECO:0000259" key="2">
    <source>
        <dbReference type="Pfam" id="PF01609"/>
    </source>
</evidence>
<feature type="region of interest" description="Disordered" evidence="1">
    <location>
        <begin position="193"/>
        <end position="226"/>
    </location>
</feature>
<evidence type="ECO:0000256" key="1">
    <source>
        <dbReference type="SAM" id="MobiDB-lite"/>
    </source>
</evidence>
<gene>
    <name evidence="3" type="ORF">FHR32_002730</name>
</gene>
<dbReference type="GO" id="GO:0003677">
    <property type="term" value="F:DNA binding"/>
    <property type="evidence" value="ECO:0007669"/>
    <property type="project" value="InterPro"/>
</dbReference>
<dbReference type="GO" id="GO:0006313">
    <property type="term" value="P:DNA transposition"/>
    <property type="evidence" value="ECO:0007669"/>
    <property type="project" value="InterPro"/>
</dbReference>
<dbReference type="Pfam" id="PF01609">
    <property type="entry name" value="DDE_Tnp_1"/>
    <property type="match status" value="1"/>
</dbReference>
<dbReference type="Proteomes" id="UP000534286">
    <property type="component" value="Unassembled WGS sequence"/>
</dbReference>
<dbReference type="EMBL" id="JACHJU010000001">
    <property type="protein sequence ID" value="MBB4938425.1"/>
    <property type="molecule type" value="Genomic_DNA"/>
</dbReference>
<proteinExistence type="predicted"/>
<comment type="caution">
    <text evidence="3">The sequence shown here is derived from an EMBL/GenBank/DDBJ whole genome shotgun (WGS) entry which is preliminary data.</text>
</comment>
<dbReference type="GO" id="GO:0004803">
    <property type="term" value="F:transposase activity"/>
    <property type="evidence" value="ECO:0007669"/>
    <property type="project" value="InterPro"/>
</dbReference>
<evidence type="ECO:0000313" key="4">
    <source>
        <dbReference type="Proteomes" id="UP000534286"/>
    </source>
</evidence>
<organism evidence="3 4">
    <name type="scientific">Streptosporangium album</name>
    <dbReference type="NCBI Taxonomy" id="47479"/>
    <lineage>
        <taxon>Bacteria</taxon>
        <taxon>Bacillati</taxon>
        <taxon>Actinomycetota</taxon>
        <taxon>Actinomycetes</taxon>
        <taxon>Streptosporangiales</taxon>
        <taxon>Streptosporangiaceae</taxon>
        <taxon>Streptosporangium</taxon>
    </lineage>
</organism>
<dbReference type="PANTHER" id="PTHR30007">
    <property type="entry name" value="PHP DOMAIN PROTEIN"/>
    <property type="match status" value="1"/>
</dbReference>
<feature type="domain" description="Transposase IS4-like" evidence="2">
    <location>
        <begin position="50"/>
        <end position="166"/>
    </location>
</feature>
<accession>A0A7W7RUG9</accession>
<dbReference type="AlphaFoldDB" id="A0A7W7RUG9"/>
<keyword evidence="4" id="KW-1185">Reference proteome</keyword>
<evidence type="ECO:0000313" key="3">
    <source>
        <dbReference type="EMBL" id="MBB4938425.1"/>
    </source>
</evidence>
<reference evidence="3 4" key="1">
    <citation type="submission" date="2020-08" db="EMBL/GenBank/DDBJ databases">
        <title>Sequencing the genomes of 1000 actinobacteria strains.</title>
        <authorList>
            <person name="Klenk H.-P."/>
        </authorList>
    </citation>
    <scope>NUCLEOTIDE SEQUENCE [LARGE SCALE GENOMIC DNA]</scope>
    <source>
        <strain evidence="3 4">DSM 43023</strain>
    </source>
</reference>
<protein>
    <recommendedName>
        <fullName evidence="2">Transposase IS4-like domain-containing protein</fullName>
    </recommendedName>
</protein>
<dbReference type="InterPro" id="IPR002559">
    <property type="entry name" value="Transposase_11"/>
</dbReference>
<feature type="region of interest" description="Disordered" evidence="1">
    <location>
        <begin position="41"/>
        <end position="62"/>
    </location>
</feature>